<organism evidence="7 8">
    <name type="scientific">Rubripirellula lacrimiformis</name>
    <dbReference type="NCBI Taxonomy" id="1930273"/>
    <lineage>
        <taxon>Bacteria</taxon>
        <taxon>Pseudomonadati</taxon>
        <taxon>Planctomycetota</taxon>
        <taxon>Planctomycetia</taxon>
        <taxon>Pirellulales</taxon>
        <taxon>Pirellulaceae</taxon>
        <taxon>Rubripirellula</taxon>
    </lineage>
</organism>
<dbReference type="InterPro" id="IPR036388">
    <property type="entry name" value="WH-like_DNA-bd_sf"/>
</dbReference>
<dbReference type="InterPro" id="IPR039425">
    <property type="entry name" value="RNA_pol_sigma-70-like"/>
</dbReference>
<name>A0A517NDT7_9BACT</name>
<evidence type="ECO:0000259" key="6">
    <source>
        <dbReference type="Pfam" id="PF04542"/>
    </source>
</evidence>
<keyword evidence="5" id="KW-0804">Transcription</keyword>
<dbReference type="GO" id="GO:0003677">
    <property type="term" value="F:DNA binding"/>
    <property type="evidence" value="ECO:0007669"/>
    <property type="project" value="UniProtKB-KW"/>
</dbReference>
<evidence type="ECO:0000313" key="7">
    <source>
        <dbReference type="EMBL" id="QDT05282.1"/>
    </source>
</evidence>
<dbReference type="NCBIfam" id="TIGR02937">
    <property type="entry name" value="sigma70-ECF"/>
    <property type="match status" value="1"/>
</dbReference>
<keyword evidence="8" id="KW-1185">Reference proteome</keyword>
<dbReference type="SUPFAM" id="SSF88946">
    <property type="entry name" value="Sigma2 domain of RNA polymerase sigma factors"/>
    <property type="match status" value="1"/>
</dbReference>
<dbReference type="InterPro" id="IPR013325">
    <property type="entry name" value="RNA_pol_sigma_r2"/>
</dbReference>
<evidence type="ECO:0000313" key="8">
    <source>
        <dbReference type="Proteomes" id="UP000318538"/>
    </source>
</evidence>
<keyword evidence="4" id="KW-0238">DNA-binding</keyword>
<dbReference type="SUPFAM" id="SSF88659">
    <property type="entry name" value="Sigma3 and sigma4 domains of RNA polymerase sigma factors"/>
    <property type="match status" value="1"/>
</dbReference>
<dbReference type="EMBL" id="CP036525">
    <property type="protein sequence ID" value="QDT05282.1"/>
    <property type="molecule type" value="Genomic_DNA"/>
</dbReference>
<evidence type="ECO:0000256" key="4">
    <source>
        <dbReference type="ARBA" id="ARBA00023125"/>
    </source>
</evidence>
<dbReference type="InterPro" id="IPR014284">
    <property type="entry name" value="RNA_pol_sigma-70_dom"/>
</dbReference>
<dbReference type="Proteomes" id="UP000318538">
    <property type="component" value="Chromosome"/>
</dbReference>
<dbReference type="Gene3D" id="1.10.10.10">
    <property type="entry name" value="Winged helix-like DNA-binding domain superfamily/Winged helix DNA-binding domain"/>
    <property type="match status" value="1"/>
</dbReference>
<dbReference type="KEGG" id="rlc:K227x_36820"/>
<dbReference type="Gene3D" id="1.10.1740.10">
    <property type="match status" value="1"/>
</dbReference>
<reference evidence="7 8" key="1">
    <citation type="submission" date="2019-02" db="EMBL/GenBank/DDBJ databases">
        <title>Deep-cultivation of Planctomycetes and their phenomic and genomic characterization uncovers novel biology.</title>
        <authorList>
            <person name="Wiegand S."/>
            <person name="Jogler M."/>
            <person name="Boedeker C."/>
            <person name="Pinto D."/>
            <person name="Vollmers J."/>
            <person name="Rivas-Marin E."/>
            <person name="Kohn T."/>
            <person name="Peeters S.H."/>
            <person name="Heuer A."/>
            <person name="Rast P."/>
            <person name="Oberbeckmann S."/>
            <person name="Bunk B."/>
            <person name="Jeske O."/>
            <person name="Meyerdierks A."/>
            <person name="Storesund J.E."/>
            <person name="Kallscheuer N."/>
            <person name="Luecker S."/>
            <person name="Lage O.M."/>
            <person name="Pohl T."/>
            <person name="Merkel B.J."/>
            <person name="Hornburger P."/>
            <person name="Mueller R.-W."/>
            <person name="Bruemmer F."/>
            <person name="Labrenz M."/>
            <person name="Spormann A.M."/>
            <person name="Op den Camp H."/>
            <person name="Overmann J."/>
            <person name="Amann R."/>
            <person name="Jetten M.S.M."/>
            <person name="Mascher T."/>
            <person name="Medema M.H."/>
            <person name="Devos D.P."/>
            <person name="Kaster A.-K."/>
            <person name="Ovreas L."/>
            <person name="Rohde M."/>
            <person name="Galperin M.Y."/>
            <person name="Jogler C."/>
        </authorList>
    </citation>
    <scope>NUCLEOTIDE SEQUENCE [LARGE SCALE GENOMIC DNA]</scope>
    <source>
        <strain evidence="7 8">K22_7</strain>
    </source>
</reference>
<dbReference type="AlphaFoldDB" id="A0A517NDT7"/>
<comment type="similarity">
    <text evidence="1">Belongs to the sigma-70 factor family. ECF subfamily.</text>
</comment>
<evidence type="ECO:0000256" key="5">
    <source>
        <dbReference type="ARBA" id="ARBA00023163"/>
    </source>
</evidence>
<evidence type="ECO:0000256" key="2">
    <source>
        <dbReference type="ARBA" id="ARBA00023015"/>
    </source>
</evidence>
<dbReference type="GO" id="GO:0006352">
    <property type="term" value="P:DNA-templated transcription initiation"/>
    <property type="evidence" value="ECO:0007669"/>
    <property type="project" value="InterPro"/>
</dbReference>
<dbReference type="InterPro" id="IPR013324">
    <property type="entry name" value="RNA_pol_sigma_r3/r4-like"/>
</dbReference>
<dbReference type="PANTHER" id="PTHR43133">
    <property type="entry name" value="RNA POLYMERASE ECF-TYPE SIGMA FACTO"/>
    <property type="match status" value="1"/>
</dbReference>
<evidence type="ECO:0000256" key="3">
    <source>
        <dbReference type="ARBA" id="ARBA00023082"/>
    </source>
</evidence>
<keyword evidence="3" id="KW-0731">Sigma factor</keyword>
<proteinExistence type="inferred from homology"/>
<gene>
    <name evidence="7" type="ORF">K227x_36820</name>
</gene>
<protein>
    <submittedName>
        <fullName evidence="7">RNA polymerase sigma factor SigL</fullName>
    </submittedName>
</protein>
<dbReference type="Pfam" id="PF04542">
    <property type="entry name" value="Sigma70_r2"/>
    <property type="match status" value="1"/>
</dbReference>
<feature type="domain" description="RNA polymerase sigma-70 region 2" evidence="6">
    <location>
        <begin position="31"/>
        <end position="96"/>
    </location>
</feature>
<sequence>MGGPRLASSSPFASIGIDELIEAATLSKIWNEHADRLLLIARSIGPGSDSALAEDAVQEAFVRLASQAEMPDDPMAWLVRVTRNQILQWHRSRGRRRCRETRVGRADWFQVDISESIDAATATAALMKVDSPMREIIVMHLWGDMTFESIAEVMELSRASTHRRFHSGLETLKQQLNPVDPPSVTQQIQ</sequence>
<dbReference type="GO" id="GO:0016987">
    <property type="term" value="F:sigma factor activity"/>
    <property type="evidence" value="ECO:0007669"/>
    <property type="project" value="UniProtKB-KW"/>
</dbReference>
<keyword evidence="2" id="KW-0805">Transcription regulation</keyword>
<evidence type="ECO:0000256" key="1">
    <source>
        <dbReference type="ARBA" id="ARBA00010641"/>
    </source>
</evidence>
<accession>A0A517NDT7</accession>
<dbReference type="InterPro" id="IPR007627">
    <property type="entry name" value="RNA_pol_sigma70_r2"/>
</dbReference>
<dbReference type="PANTHER" id="PTHR43133:SF8">
    <property type="entry name" value="RNA POLYMERASE SIGMA FACTOR HI_1459-RELATED"/>
    <property type="match status" value="1"/>
</dbReference>